<dbReference type="GO" id="GO:0016020">
    <property type="term" value="C:membrane"/>
    <property type="evidence" value="ECO:0007669"/>
    <property type="project" value="InterPro"/>
</dbReference>
<dbReference type="SUPFAM" id="SSF103481">
    <property type="entry name" value="Multidrug resistance efflux transporter EmrE"/>
    <property type="match status" value="1"/>
</dbReference>
<feature type="transmembrane region" description="Helical" evidence="1">
    <location>
        <begin position="147"/>
        <end position="169"/>
    </location>
</feature>
<name>A0A3N9TL81_9VIBR</name>
<dbReference type="EMBL" id="RJVQ01000001">
    <property type="protein sequence ID" value="RQW65109.1"/>
    <property type="molecule type" value="Genomic_DNA"/>
</dbReference>
<evidence type="ECO:0000259" key="2">
    <source>
        <dbReference type="Pfam" id="PF00892"/>
    </source>
</evidence>
<feature type="domain" description="EamA" evidence="2">
    <location>
        <begin position="1"/>
        <end position="129"/>
    </location>
</feature>
<proteinExistence type="predicted"/>
<feature type="transmembrane region" description="Helical" evidence="1">
    <location>
        <begin position="181"/>
        <end position="202"/>
    </location>
</feature>
<feature type="transmembrane region" description="Helical" evidence="1">
    <location>
        <begin position="119"/>
        <end position="135"/>
    </location>
</feature>
<dbReference type="Proteomes" id="UP000281112">
    <property type="component" value="Unassembled WGS sequence"/>
</dbReference>
<evidence type="ECO:0000256" key="1">
    <source>
        <dbReference type="SAM" id="Phobius"/>
    </source>
</evidence>
<evidence type="ECO:0000313" key="4">
    <source>
        <dbReference type="Proteomes" id="UP000281112"/>
    </source>
</evidence>
<feature type="transmembrane region" description="Helical" evidence="1">
    <location>
        <begin position="65"/>
        <end position="86"/>
    </location>
</feature>
<dbReference type="OrthoDB" id="5584577at2"/>
<dbReference type="InterPro" id="IPR037185">
    <property type="entry name" value="EmrE-like"/>
</dbReference>
<reference evidence="3 4" key="1">
    <citation type="submission" date="2018-11" db="EMBL/GenBank/DDBJ databases">
        <title>Vibrio LJC006 sp. nov., isolated from seawater during the bloom of the enteromorpha.</title>
        <authorList>
            <person name="Liang J."/>
        </authorList>
    </citation>
    <scope>NUCLEOTIDE SEQUENCE [LARGE SCALE GENOMIC DNA]</scope>
    <source>
        <strain evidence="3 4">LJC006</strain>
    </source>
</reference>
<feature type="transmembrane region" description="Helical" evidence="1">
    <location>
        <begin position="35"/>
        <end position="53"/>
    </location>
</feature>
<keyword evidence="4" id="KW-1185">Reference proteome</keyword>
<organism evidence="3 4">
    <name type="scientific">Vibrio viridaestus</name>
    <dbReference type="NCBI Taxonomy" id="2487322"/>
    <lineage>
        <taxon>Bacteria</taxon>
        <taxon>Pseudomonadati</taxon>
        <taxon>Pseudomonadota</taxon>
        <taxon>Gammaproteobacteria</taxon>
        <taxon>Vibrionales</taxon>
        <taxon>Vibrionaceae</taxon>
        <taxon>Vibrio</taxon>
    </lineage>
</organism>
<comment type="caution">
    <text evidence="3">The sequence shown here is derived from an EMBL/GenBank/DDBJ whole genome shotgun (WGS) entry which is preliminary data.</text>
</comment>
<accession>A0A3N9TL81</accession>
<dbReference type="Pfam" id="PF00892">
    <property type="entry name" value="EamA"/>
    <property type="match status" value="1"/>
</dbReference>
<dbReference type="AlphaFoldDB" id="A0A3N9TL81"/>
<feature type="transmembrane region" description="Helical" evidence="1">
    <location>
        <begin position="93"/>
        <end position="113"/>
    </location>
</feature>
<keyword evidence="1" id="KW-0472">Membrane</keyword>
<feature type="transmembrane region" description="Helical" evidence="1">
    <location>
        <begin position="242"/>
        <end position="261"/>
    </location>
</feature>
<gene>
    <name evidence="3" type="ORF">EES38_03485</name>
</gene>
<dbReference type="RefSeq" id="WP_124935763.1">
    <property type="nucleotide sequence ID" value="NZ_RJVQ01000001.1"/>
</dbReference>
<sequence>MIGIIASLVGAFFQALNYFVTQISQRGHQYNSKQIIIATHLAMGIILLIPLLAFDYWKYFQIEDIWLLVQANVPYIIGQLLLIVAIRVSDTSVASPLLVLKVPTLAIVSLILFDKHLSIQQWASMGLIVYLAYSMSTMSGKLDVKPALLIIGASICYGFSDLGITAYTLQLEGVSGLERTIVSVTLNYLFCAVCLLPFVPVFKVPLSGVYNMKWAAITWIIAAVLLVTGFAMSGVVEANVAQSTRGVWGVFLSYMALKLSANSDKKIWYKKIKISCFSVVAVALFYI</sequence>
<evidence type="ECO:0000313" key="3">
    <source>
        <dbReference type="EMBL" id="RQW65109.1"/>
    </source>
</evidence>
<keyword evidence="1" id="KW-0812">Transmembrane</keyword>
<dbReference type="InterPro" id="IPR000620">
    <property type="entry name" value="EamA_dom"/>
</dbReference>
<protein>
    <recommendedName>
        <fullName evidence="2">EamA domain-containing protein</fullName>
    </recommendedName>
</protein>
<feature type="transmembrane region" description="Helical" evidence="1">
    <location>
        <begin position="214"/>
        <end position="236"/>
    </location>
</feature>
<keyword evidence="1" id="KW-1133">Transmembrane helix</keyword>